<dbReference type="AlphaFoldDB" id="A0A9P4GEI8"/>
<dbReference type="RefSeq" id="XP_040786658.1">
    <property type="nucleotide sequence ID" value="XM_040927484.1"/>
</dbReference>
<feature type="region of interest" description="Disordered" evidence="1">
    <location>
        <begin position="1"/>
        <end position="59"/>
    </location>
</feature>
<dbReference type="Proteomes" id="UP000800039">
    <property type="component" value="Unassembled WGS sequence"/>
</dbReference>
<dbReference type="EMBL" id="ML976617">
    <property type="protein sequence ID" value="KAF1844095.1"/>
    <property type="molecule type" value="Genomic_DNA"/>
</dbReference>
<feature type="compositionally biased region" description="Polar residues" evidence="1">
    <location>
        <begin position="37"/>
        <end position="55"/>
    </location>
</feature>
<protein>
    <submittedName>
        <fullName evidence="2">Uncharacterized protein</fullName>
    </submittedName>
</protein>
<gene>
    <name evidence="2" type="ORF">K460DRAFT_263578</name>
</gene>
<sequence>PHMSGLKIKIPKGIWNSHDPNSHKVTKSGPRLRLKVTPSTRDNISRAATQPQPISSKERTHCKVKLWRFHYGGPKRKGKGKSENEITYEQPCLKPTCANCWRWHSQLVQTNRVTKSEGDEQQDDRPNQEPSSLEIDPRILNGTWQHFQGRRGSVES</sequence>
<feature type="non-terminal residue" evidence="2">
    <location>
        <position position="1"/>
    </location>
</feature>
<feature type="non-terminal residue" evidence="2">
    <location>
        <position position="156"/>
    </location>
</feature>
<proteinExistence type="predicted"/>
<name>A0A9P4GEI8_9PLEO</name>
<keyword evidence="3" id="KW-1185">Reference proteome</keyword>
<comment type="caution">
    <text evidence="2">The sequence shown here is derived from an EMBL/GenBank/DDBJ whole genome shotgun (WGS) entry which is preliminary data.</text>
</comment>
<feature type="compositionally biased region" description="Basic and acidic residues" evidence="1">
    <location>
        <begin position="114"/>
        <end position="127"/>
    </location>
</feature>
<reference evidence="2" key="1">
    <citation type="submission" date="2020-01" db="EMBL/GenBank/DDBJ databases">
        <authorList>
            <consortium name="DOE Joint Genome Institute"/>
            <person name="Haridas S."/>
            <person name="Albert R."/>
            <person name="Binder M."/>
            <person name="Bloem J."/>
            <person name="Labutti K."/>
            <person name="Salamov A."/>
            <person name="Andreopoulos B."/>
            <person name="Baker S.E."/>
            <person name="Barry K."/>
            <person name="Bills G."/>
            <person name="Bluhm B.H."/>
            <person name="Cannon C."/>
            <person name="Castanera R."/>
            <person name="Culley D.E."/>
            <person name="Daum C."/>
            <person name="Ezra D."/>
            <person name="Gonzalez J.B."/>
            <person name="Henrissat B."/>
            <person name="Kuo A."/>
            <person name="Liang C."/>
            <person name="Lipzen A."/>
            <person name="Lutzoni F."/>
            <person name="Magnuson J."/>
            <person name="Mondo S."/>
            <person name="Nolan M."/>
            <person name="Ohm R."/>
            <person name="Pangilinan J."/>
            <person name="Park H.-J."/>
            <person name="Ramirez L."/>
            <person name="Alfaro M."/>
            <person name="Sun H."/>
            <person name="Tritt A."/>
            <person name="Yoshinaga Y."/>
            <person name="Zwiers L.-H."/>
            <person name="Turgeon B.G."/>
            <person name="Goodwin S.B."/>
            <person name="Spatafora J.W."/>
            <person name="Crous P.W."/>
            <person name="Grigoriev I.V."/>
        </authorList>
    </citation>
    <scope>NUCLEOTIDE SEQUENCE</scope>
    <source>
        <strain evidence="2">CBS 394.84</strain>
    </source>
</reference>
<evidence type="ECO:0000256" key="1">
    <source>
        <dbReference type="SAM" id="MobiDB-lite"/>
    </source>
</evidence>
<organism evidence="2 3">
    <name type="scientific">Cucurbitaria berberidis CBS 394.84</name>
    <dbReference type="NCBI Taxonomy" id="1168544"/>
    <lineage>
        <taxon>Eukaryota</taxon>
        <taxon>Fungi</taxon>
        <taxon>Dikarya</taxon>
        <taxon>Ascomycota</taxon>
        <taxon>Pezizomycotina</taxon>
        <taxon>Dothideomycetes</taxon>
        <taxon>Pleosporomycetidae</taxon>
        <taxon>Pleosporales</taxon>
        <taxon>Pleosporineae</taxon>
        <taxon>Cucurbitariaceae</taxon>
        <taxon>Cucurbitaria</taxon>
    </lineage>
</organism>
<accession>A0A9P4GEI8</accession>
<feature type="compositionally biased region" description="Basic residues" evidence="1">
    <location>
        <begin position="24"/>
        <end position="34"/>
    </location>
</feature>
<feature type="region of interest" description="Disordered" evidence="1">
    <location>
        <begin position="111"/>
        <end position="156"/>
    </location>
</feature>
<evidence type="ECO:0000313" key="3">
    <source>
        <dbReference type="Proteomes" id="UP000800039"/>
    </source>
</evidence>
<evidence type="ECO:0000313" key="2">
    <source>
        <dbReference type="EMBL" id="KAF1844095.1"/>
    </source>
</evidence>
<dbReference type="GeneID" id="63844737"/>
<dbReference type="OrthoDB" id="3777700at2759"/>